<organism evidence="4 5">
    <name type="scientific">Anaeromassilibacillus senegalensis</name>
    <dbReference type="NCBI Taxonomy" id="1673717"/>
    <lineage>
        <taxon>Bacteria</taxon>
        <taxon>Bacillati</taxon>
        <taxon>Bacillota</taxon>
        <taxon>Clostridia</taxon>
        <taxon>Eubacteriales</taxon>
        <taxon>Acutalibacteraceae</taxon>
        <taxon>Anaeromassilibacillus</taxon>
    </lineage>
</organism>
<feature type="transmembrane region" description="Helical" evidence="3">
    <location>
        <begin position="43"/>
        <end position="63"/>
    </location>
</feature>
<dbReference type="Proteomes" id="UP001298681">
    <property type="component" value="Unassembled WGS sequence"/>
</dbReference>
<evidence type="ECO:0000256" key="2">
    <source>
        <dbReference type="ARBA" id="ARBA00022989"/>
    </source>
</evidence>
<dbReference type="PANTHER" id="PTHR37815">
    <property type="entry name" value="UPF0397 PROTEIN BC_2624-RELATED"/>
    <property type="match status" value="1"/>
</dbReference>
<feature type="transmembrane region" description="Helical" evidence="3">
    <location>
        <begin position="12"/>
        <end position="31"/>
    </location>
</feature>
<dbReference type="InterPro" id="IPR009825">
    <property type="entry name" value="ECF_substrate-spec-like"/>
</dbReference>
<sequence>MKLNLNERNTSVNLALTGLMAALVLVATMFFKVEIPVGTGKTMIGFANVFCILSGLLLGPVYGGLAAGIGSCIFDLMGGWADSAPTTLIFKFMMAFVCGLIAWGGDRTARKLSRVIVGAVSGSLCYCVLYLGYSFLKLILVGSAPEAAAIAMVTKLAATLTNAIVADVIAVPFFFAIRKALERAHLPVGGPRRA</sequence>
<gene>
    <name evidence="4" type="ORF">L0P57_06730</name>
</gene>
<evidence type="ECO:0000313" key="5">
    <source>
        <dbReference type="Proteomes" id="UP001298681"/>
    </source>
</evidence>
<dbReference type="PANTHER" id="PTHR37815:SF3">
    <property type="entry name" value="UPF0397 PROTEIN SPR0429"/>
    <property type="match status" value="1"/>
</dbReference>
<evidence type="ECO:0000256" key="1">
    <source>
        <dbReference type="ARBA" id="ARBA00022692"/>
    </source>
</evidence>
<dbReference type="RefSeq" id="WP_191448730.1">
    <property type="nucleotide sequence ID" value="NZ_JAKNHQ010000007.1"/>
</dbReference>
<keyword evidence="3" id="KW-0472">Membrane</keyword>
<accession>A0ABS9MK63</accession>
<name>A0ABS9MK63_9FIRM</name>
<proteinExistence type="predicted"/>
<keyword evidence="1 3" id="KW-0812">Transmembrane</keyword>
<evidence type="ECO:0000256" key="3">
    <source>
        <dbReference type="SAM" id="Phobius"/>
    </source>
</evidence>
<comment type="caution">
    <text evidence="4">The sequence shown here is derived from an EMBL/GenBank/DDBJ whole genome shotgun (WGS) entry which is preliminary data.</text>
</comment>
<dbReference type="Pfam" id="PF07155">
    <property type="entry name" value="ECF-ribofla_trS"/>
    <property type="match status" value="1"/>
</dbReference>
<dbReference type="EMBL" id="JAKNHQ010000007">
    <property type="protein sequence ID" value="MCG4610627.1"/>
    <property type="molecule type" value="Genomic_DNA"/>
</dbReference>
<dbReference type="Gene3D" id="1.10.1760.20">
    <property type="match status" value="1"/>
</dbReference>
<feature type="transmembrane region" description="Helical" evidence="3">
    <location>
        <begin position="156"/>
        <end position="177"/>
    </location>
</feature>
<feature type="transmembrane region" description="Helical" evidence="3">
    <location>
        <begin position="83"/>
        <end position="103"/>
    </location>
</feature>
<reference evidence="4 5" key="1">
    <citation type="submission" date="2022-01" db="EMBL/GenBank/DDBJ databases">
        <title>Collection of gut derived symbiotic bacterial strains cultured from healthy donors.</title>
        <authorList>
            <person name="Lin H."/>
            <person name="Kohout C."/>
            <person name="Waligurski E."/>
            <person name="Pamer E.G."/>
        </authorList>
    </citation>
    <scope>NUCLEOTIDE SEQUENCE [LARGE SCALE GENOMIC DNA]</scope>
    <source>
        <strain evidence="4 5">DFI.7.58</strain>
    </source>
</reference>
<keyword evidence="2 3" id="KW-1133">Transmembrane helix</keyword>
<keyword evidence="5" id="KW-1185">Reference proteome</keyword>
<protein>
    <submittedName>
        <fullName evidence="4">ECF transporter S component</fullName>
    </submittedName>
</protein>
<feature type="transmembrane region" description="Helical" evidence="3">
    <location>
        <begin position="115"/>
        <end position="136"/>
    </location>
</feature>
<evidence type="ECO:0000313" key="4">
    <source>
        <dbReference type="EMBL" id="MCG4610627.1"/>
    </source>
</evidence>